<dbReference type="Proteomes" id="UP000054270">
    <property type="component" value="Unassembled WGS sequence"/>
</dbReference>
<evidence type="ECO:0000313" key="2">
    <source>
        <dbReference type="Proteomes" id="UP000054270"/>
    </source>
</evidence>
<accession>A0A0D2NM98</accession>
<sequence length="199" mass="21615">MRTLDAPYTPIPARALVSPFSPQNSPASAFVHAPRTHSIPTHVLQSLVSSVTFNARMTPPASYAPILSLTFSSSLLLPTALPHFTQFPRHPVDFSQLDTHISTPKAARSDGQPAAAPRAHCVTLFLDWIDGDTHARPTNADASHSPTPNAIASRTNTLRTIARAFRRPPARPASRLHHFLVPHVLGPVRLVDSLPHPIQ</sequence>
<organism evidence="1 2">
    <name type="scientific">Hypholoma sublateritium (strain FD-334 SS-4)</name>
    <dbReference type="NCBI Taxonomy" id="945553"/>
    <lineage>
        <taxon>Eukaryota</taxon>
        <taxon>Fungi</taxon>
        <taxon>Dikarya</taxon>
        <taxon>Basidiomycota</taxon>
        <taxon>Agaricomycotina</taxon>
        <taxon>Agaricomycetes</taxon>
        <taxon>Agaricomycetidae</taxon>
        <taxon>Agaricales</taxon>
        <taxon>Agaricineae</taxon>
        <taxon>Strophariaceae</taxon>
        <taxon>Hypholoma</taxon>
    </lineage>
</organism>
<gene>
    <name evidence="1" type="ORF">HYPSUDRAFT_204064</name>
</gene>
<reference evidence="2" key="1">
    <citation type="submission" date="2014-04" db="EMBL/GenBank/DDBJ databases">
        <title>Evolutionary Origins and Diversification of the Mycorrhizal Mutualists.</title>
        <authorList>
            <consortium name="DOE Joint Genome Institute"/>
            <consortium name="Mycorrhizal Genomics Consortium"/>
            <person name="Kohler A."/>
            <person name="Kuo A."/>
            <person name="Nagy L.G."/>
            <person name="Floudas D."/>
            <person name="Copeland A."/>
            <person name="Barry K.W."/>
            <person name="Cichocki N."/>
            <person name="Veneault-Fourrey C."/>
            <person name="LaButti K."/>
            <person name="Lindquist E.A."/>
            <person name="Lipzen A."/>
            <person name="Lundell T."/>
            <person name="Morin E."/>
            <person name="Murat C."/>
            <person name="Riley R."/>
            <person name="Ohm R."/>
            <person name="Sun H."/>
            <person name="Tunlid A."/>
            <person name="Henrissat B."/>
            <person name="Grigoriev I.V."/>
            <person name="Hibbett D.S."/>
            <person name="Martin F."/>
        </authorList>
    </citation>
    <scope>NUCLEOTIDE SEQUENCE [LARGE SCALE GENOMIC DNA]</scope>
    <source>
        <strain evidence="2">FD-334 SS-4</strain>
    </source>
</reference>
<evidence type="ECO:0000313" key="1">
    <source>
        <dbReference type="EMBL" id="KJA19999.1"/>
    </source>
</evidence>
<dbReference type="AlphaFoldDB" id="A0A0D2NM98"/>
<keyword evidence="2" id="KW-1185">Reference proteome</keyword>
<proteinExistence type="predicted"/>
<name>A0A0D2NM98_HYPSF</name>
<dbReference type="EMBL" id="KN817571">
    <property type="protein sequence ID" value="KJA19999.1"/>
    <property type="molecule type" value="Genomic_DNA"/>
</dbReference>
<protein>
    <submittedName>
        <fullName evidence="1">Uncharacterized protein</fullName>
    </submittedName>
</protein>